<dbReference type="SFLD" id="SFLDS00003">
    <property type="entry name" value="Haloacid_Dehalogenase"/>
    <property type="match status" value="1"/>
</dbReference>
<dbReference type="NCBIfam" id="TIGR01549">
    <property type="entry name" value="HAD-SF-IA-v1"/>
    <property type="match status" value="1"/>
</dbReference>
<dbReference type="GO" id="GO:0008967">
    <property type="term" value="F:phosphoglycolate phosphatase activity"/>
    <property type="evidence" value="ECO:0007669"/>
    <property type="project" value="TreeGrafter"/>
</dbReference>
<dbReference type="Proteomes" id="UP000766595">
    <property type="component" value="Unassembled WGS sequence"/>
</dbReference>
<dbReference type="EMBL" id="JAHHZF010000001">
    <property type="protein sequence ID" value="MBT9288074.1"/>
    <property type="molecule type" value="Genomic_DNA"/>
</dbReference>
<dbReference type="SFLD" id="SFLDG01135">
    <property type="entry name" value="C1.5.6:_HAD__Beta-PGM__Phospha"/>
    <property type="match status" value="1"/>
</dbReference>
<accession>A0A947D751</accession>
<dbReference type="AlphaFoldDB" id="A0A947D751"/>
<gene>
    <name evidence="1" type="ORF">KL771_01340</name>
</gene>
<dbReference type="InterPro" id="IPR006439">
    <property type="entry name" value="HAD-SF_hydro_IA"/>
</dbReference>
<dbReference type="InterPro" id="IPR036412">
    <property type="entry name" value="HAD-like_sf"/>
</dbReference>
<dbReference type="NCBIfam" id="TIGR01509">
    <property type="entry name" value="HAD-SF-IA-v3"/>
    <property type="match status" value="1"/>
</dbReference>
<name>A0A947D751_9HYPH</name>
<keyword evidence="2" id="KW-1185">Reference proteome</keyword>
<reference evidence="1 2" key="1">
    <citation type="submission" date="2021-06" db="EMBL/GenBank/DDBJ databases">
        <authorList>
            <person name="Grouzdev D.S."/>
            <person name="Koziaeva V."/>
        </authorList>
    </citation>
    <scope>NUCLEOTIDE SEQUENCE [LARGE SCALE GENOMIC DNA]</scope>
    <source>
        <strain evidence="1 2">22</strain>
    </source>
</reference>
<comment type="caution">
    <text evidence="1">The sequence shown here is derived from an EMBL/GenBank/DDBJ whole genome shotgun (WGS) entry which is preliminary data.</text>
</comment>
<dbReference type="InterPro" id="IPR050155">
    <property type="entry name" value="HAD-like_hydrolase_sf"/>
</dbReference>
<dbReference type="PANTHER" id="PTHR43434:SF24">
    <property type="entry name" value="HYDROLASE-RELATED"/>
    <property type="match status" value="1"/>
</dbReference>
<dbReference type="InterPro" id="IPR023214">
    <property type="entry name" value="HAD_sf"/>
</dbReference>
<sequence length="238" mass="25409">MGARNSSQRRTFPVFLVLFDVDGTLVDSQHMIVAAMTTAFEAESRPVPEREAVLGVVGLSLVEAMEALVPGIEPAAARALAEAYKAAFQRLRQAATRQEPLYPGALAAIRRIGDRADVVLGIATGKSRRGVRSIIDLHGLEGRFATIQTADDHPSKPHPSMILTALAETGVAPERAVILGDSAYDMDMAAAAGIHAVGVSWGYQDPASLAARGAHRVLERFDEAYPVLSNLFGWSDHA</sequence>
<dbReference type="GO" id="GO:0005829">
    <property type="term" value="C:cytosol"/>
    <property type="evidence" value="ECO:0007669"/>
    <property type="project" value="TreeGrafter"/>
</dbReference>
<evidence type="ECO:0000313" key="2">
    <source>
        <dbReference type="Proteomes" id="UP000766595"/>
    </source>
</evidence>
<dbReference type="Gene3D" id="3.40.50.1000">
    <property type="entry name" value="HAD superfamily/HAD-like"/>
    <property type="match status" value="1"/>
</dbReference>
<organism evidence="1 2">
    <name type="scientific">Prosthecodimorpha staleyi</name>
    <dbReference type="NCBI Taxonomy" id="2840188"/>
    <lineage>
        <taxon>Bacteria</taxon>
        <taxon>Pseudomonadati</taxon>
        <taxon>Pseudomonadota</taxon>
        <taxon>Alphaproteobacteria</taxon>
        <taxon>Hyphomicrobiales</taxon>
        <taxon>Ancalomicrobiaceae</taxon>
        <taxon>Prosthecodimorpha</taxon>
    </lineage>
</organism>
<dbReference type="PANTHER" id="PTHR43434">
    <property type="entry name" value="PHOSPHOGLYCOLATE PHOSPHATASE"/>
    <property type="match status" value="1"/>
</dbReference>
<dbReference type="GO" id="GO:0006281">
    <property type="term" value="P:DNA repair"/>
    <property type="evidence" value="ECO:0007669"/>
    <property type="project" value="TreeGrafter"/>
</dbReference>
<protein>
    <submittedName>
        <fullName evidence="1">HAD-IA family hydrolase</fullName>
    </submittedName>
</protein>
<keyword evidence="1" id="KW-0378">Hydrolase</keyword>
<evidence type="ECO:0000313" key="1">
    <source>
        <dbReference type="EMBL" id="MBT9288074.1"/>
    </source>
</evidence>
<dbReference type="Gene3D" id="1.10.150.240">
    <property type="entry name" value="Putative phosphatase, domain 2"/>
    <property type="match status" value="1"/>
</dbReference>
<dbReference type="SFLD" id="SFLDG01129">
    <property type="entry name" value="C1.5:_HAD__Beta-PGM__Phosphata"/>
    <property type="match status" value="1"/>
</dbReference>
<dbReference type="InterPro" id="IPR041492">
    <property type="entry name" value="HAD_2"/>
</dbReference>
<proteinExistence type="predicted"/>
<dbReference type="InterPro" id="IPR023198">
    <property type="entry name" value="PGP-like_dom2"/>
</dbReference>
<dbReference type="SUPFAM" id="SSF56784">
    <property type="entry name" value="HAD-like"/>
    <property type="match status" value="1"/>
</dbReference>
<dbReference type="Pfam" id="PF13419">
    <property type="entry name" value="HAD_2"/>
    <property type="match status" value="1"/>
</dbReference>